<dbReference type="RefSeq" id="WP_203095838.1">
    <property type="nucleotide sequence ID" value="NZ_CP059075.1"/>
</dbReference>
<name>A0A7U2R917_FLAPS</name>
<dbReference type="AlphaFoldDB" id="A0A7U2R917"/>
<dbReference type="Proteomes" id="UP000596329">
    <property type="component" value="Chromosome"/>
</dbReference>
<proteinExistence type="predicted"/>
<evidence type="ECO:0000313" key="1">
    <source>
        <dbReference type="EMBL" id="QRE03528.1"/>
    </source>
</evidence>
<accession>A0A7U2R917</accession>
<gene>
    <name evidence="1" type="ORF">H0H26_11650</name>
</gene>
<reference evidence="1 2" key="1">
    <citation type="submission" date="2020-07" db="EMBL/GenBank/DDBJ databases">
        <title>Genomic characterization of Flavobacterium psychrophilum strains.</title>
        <authorList>
            <person name="Castillo D."/>
            <person name="Jorgensen J."/>
            <person name="Middelboe M."/>
        </authorList>
    </citation>
    <scope>NUCLEOTIDE SEQUENCE [LARGE SCALE GENOMIC DNA]</scope>
    <source>
        <strain evidence="1 2">FPS-R7</strain>
    </source>
</reference>
<organism evidence="1 2">
    <name type="scientific">Flavobacterium psychrophilum</name>
    <dbReference type="NCBI Taxonomy" id="96345"/>
    <lineage>
        <taxon>Bacteria</taxon>
        <taxon>Pseudomonadati</taxon>
        <taxon>Bacteroidota</taxon>
        <taxon>Flavobacteriia</taxon>
        <taxon>Flavobacteriales</taxon>
        <taxon>Flavobacteriaceae</taxon>
        <taxon>Flavobacterium</taxon>
    </lineage>
</organism>
<dbReference type="EMBL" id="CP059075">
    <property type="protein sequence ID" value="QRE03528.1"/>
    <property type="molecule type" value="Genomic_DNA"/>
</dbReference>
<evidence type="ECO:0000313" key="2">
    <source>
        <dbReference type="Proteomes" id="UP000596329"/>
    </source>
</evidence>
<protein>
    <submittedName>
        <fullName evidence="1">Uncharacterized protein</fullName>
    </submittedName>
</protein>
<sequence length="86" mass="10400">MITTLQYNYGFEYKNVRYVWKSKKLFRLPYVKNNRSYSFLEIPAYCPKTTIVYNIQKDKLTQNRLKSITKKVDWTAEIIEDSDCPF</sequence>